<evidence type="ECO:0000259" key="2">
    <source>
        <dbReference type="Pfam" id="PF13581"/>
    </source>
</evidence>
<dbReference type="KEGG" id="hsc:HVS_05930"/>
<dbReference type="SUPFAM" id="SSF55874">
    <property type="entry name" value="ATPase domain of HSP90 chaperone/DNA topoisomerase II/histidine kinase"/>
    <property type="match status" value="1"/>
</dbReference>
<evidence type="ECO:0000313" key="4">
    <source>
        <dbReference type="EMBL" id="PQQ67120.1"/>
    </source>
</evidence>
<dbReference type="CDD" id="cd16936">
    <property type="entry name" value="HATPase_RsbW-like"/>
    <property type="match status" value="1"/>
</dbReference>
<dbReference type="InterPro" id="IPR050267">
    <property type="entry name" value="Anti-sigma-factor_SerPK"/>
</dbReference>
<reference evidence="3 5" key="1">
    <citation type="submission" date="2017-12" db="EMBL/GenBank/DDBJ databases">
        <title>Complete genome sequence of Herbivorax saccincola GGR1, a novel Cellulosome-producing hydrolytic bacterium in a thermophilic biogas plant, established by Illumina and Nanopore MinION sequencing.</title>
        <authorList>
            <person name="Pechtl A."/>
            <person name="Ruckert C."/>
            <person name="Koeck D.E."/>
            <person name="Maus I."/>
            <person name="Winkler A."/>
            <person name="Kalinowski J."/>
            <person name="Puhler A."/>
            <person name="Schwarz W.W."/>
            <person name="Zverlov V.V."/>
            <person name="Schluter A."/>
            <person name="Liebl W."/>
        </authorList>
    </citation>
    <scope>NUCLEOTIDE SEQUENCE [LARGE SCALE GENOMIC DNA]</scope>
    <source>
        <strain evidence="3">GGR1</strain>
        <strain evidence="5">SR1</strain>
    </source>
</reference>
<keyword evidence="1" id="KW-0808">Transferase</keyword>
<dbReference type="Proteomes" id="UP000239720">
    <property type="component" value="Unassembled WGS sequence"/>
</dbReference>
<feature type="domain" description="Histidine kinase/HSP90-like ATPase" evidence="2">
    <location>
        <begin position="13"/>
        <end position="137"/>
    </location>
</feature>
<proteinExistence type="predicted"/>
<dbReference type="EMBL" id="NEMB01000003">
    <property type="protein sequence ID" value="PQQ67120.1"/>
    <property type="molecule type" value="Genomic_DNA"/>
</dbReference>
<evidence type="ECO:0000313" key="5">
    <source>
        <dbReference type="Proteomes" id="UP000233534"/>
    </source>
</evidence>
<keyword evidence="1" id="KW-0723">Serine/threonine-protein kinase</keyword>
<dbReference type="PANTHER" id="PTHR35526">
    <property type="entry name" value="ANTI-SIGMA-F FACTOR RSBW-RELATED"/>
    <property type="match status" value="1"/>
</dbReference>
<protein>
    <submittedName>
        <fullName evidence="3">Anti-sigma F factor</fullName>
    </submittedName>
    <submittedName>
        <fullName evidence="4">Anti-sigma regulatory factor</fullName>
    </submittedName>
</protein>
<dbReference type="RefSeq" id="WP_101300134.1">
    <property type="nucleotide sequence ID" value="NZ_CP025197.1"/>
</dbReference>
<keyword evidence="5" id="KW-1185">Reference proteome</keyword>
<reference evidence="4 6" key="2">
    <citation type="journal article" date="2018" name="Syst. Appl. Microbiol.">
        <title>Characterization and high-quality draft genome sequence of Herbivorax saccincola A7, an anaerobic, alkaliphilic, thermophilic, cellulolytic, and xylanolytic bacterium.</title>
        <authorList>
            <person name="Aikawa S."/>
            <person name="Baramee S."/>
            <person name="Sermsathanaswadi J."/>
            <person name="Thianheng P."/>
            <person name="Tachaapaikoon C."/>
            <person name="Shikata A."/>
            <person name="Waeonukul R."/>
            <person name="Pason P."/>
            <person name="Ratanakhanokchai K."/>
            <person name="Kosugi A."/>
        </authorList>
    </citation>
    <scope>NUCLEOTIDE SEQUENCE [LARGE SCALE GENOMIC DNA]</scope>
    <source>
        <strain evidence="4 6">A7</strain>
    </source>
</reference>
<dbReference type="EMBL" id="CP025197">
    <property type="protein sequence ID" value="AUG57116.1"/>
    <property type="molecule type" value="Genomic_DNA"/>
</dbReference>
<evidence type="ECO:0000313" key="3">
    <source>
        <dbReference type="EMBL" id="AUG57116.1"/>
    </source>
</evidence>
<dbReference type="Pfam" id="PF13581">
    <property type="entry name" value="HATPase_c_2"/>
    <property type="match status" value="1"/>
</dbReference>
<gene>
    <name evidence="4" type="ORF">B9R14_10445</name>
    <name evidence="3" type="ORF">HVS_05930</name>
</gene>
<accession>A0A2K9E6L9</accession>
<sequence length="140" mass="15840">MQILKYELEAYIPFDNESIEKFLFLCEETINNLTSDQEVIFKLKSATHELLINSLEHGYGKTPGKVSFLMEKTEHSIILEMTDEGSGLNPSTLDLEKQCTDLDSARDRGWGLMILKRLADKMEITPNKPKGTKVSISIST</sequence>
<dbReference type="GO" id="GO:0004674">
    <property type="term" value="F:protein serine/threonine kinase activity"/>
    <property type="evidence" value="ECO:0007669"/>
    <property type="project" value="UniProtKB-KW"/>
</dbReference>
<dbReference type="Proteomes" id="UP000233534">
    <property type="component" value="Chromosome"/>
</dbReference>
<evidence type="ECO:0000313" key="6">
    <source>
        <dbReference type="Proteomes" id="UP000239720"/>
    </source>
</evidence>
<dbReference type="AlphaFoldDB" id="A0A2K9E6L9"/>
<dbReference type="InterPro" id="IPR036890">
    <property type="entry name" value="HATPase_C_sf"/>
</dbReference>
<dbReference type="PANTHER" id="PTHR35526:SF3">
    <property type="entry name" value="ANTI-SIGMA-F FACTOR RSBW"/>
    <property type="match status" value="1"/>
</dbReference>
<keyword evidence="1" id="KW-0418">Kinase</keyword>
<dbReference type="OrthoDB" id="9767435at2"/>
<evidence type="ECO:0000256" key="1">
    <source>
        <dbReference type="ARBA" id="ARBA00022527"/>
    </source>
</evidence>
<name>A0A2K9E6L9_9FIRM</name>
<dbReference type="Gene3D" id="3.30.565.10">
    <property type="entry name" value="Histidine kinase-like ATPase, C-terminal domain"/>
    <property type="match status" value="1"/>
</dbReference>
<dbReference type="InterPro" id="IPR003594">
    <property type="entry name" value="HATPase_dom"/>
</dbReference>
<organism evidence="3 5">
    <name type="scientific">Acetivibrio saccincola</name>
    <dbReference type="NCBI Taxonomy" id="1677857"/>
    <lineage>
        <taxon>Bacteria</taxon>
        <taxon>Bacillati</taxon>
        <taxon>Bacillota</taxon>
        <taxon>Clostridia</taxon>
        <taxon>Eubacteriales</taxon>
        <taxon>Oscillospiraceae</taxon>
        <taxon>Acetivibrio</taxon>
    </lineage>
</organism>